<organism evidence="13 14">
    <name type="scientific">Candidatus Electrothrix marina</name>
    <dbReference type="NCBI Taxonomy" id="1859130"/>
    <lineage>
        <taxon>Bacteria</taxon>
        <taxon>Pseudomonadati</taxon>
        <taxon>Thermodesulfobacteriota</taxon>
        <taxon>Desulfobulbia</taxon>
        <taxon>Desulfobulbales</taxon>
        <taxon>Desulfobulbaceae</taxon>
        <taxon>Candidatus Electrothrix</taxon>
    </lineage>
</organism>
<proteinExistence type="predicted"/>
<dbReference type="InterPro" id="IPR027417">
    <property type="entry name" value="P-loop_NTPase"/>
</dbReference>
<dbReference type="Gene3D" id="3.40.50.300">
    <property type="entry name" value="P-loop containing nucleotide triphosphate hydrolases"/>
    <property type="match status" value="1"/>
</dbReference>
<evidence type="ECO:0000256" key="10">
    <source>
        <dbReference type="ARBA" id="ARBA00047899"/>
    </source>
</evidence>
<evidence type="ECO:0000256" key="2">
    <source>
        <dbReference type="ARBA" id="ARBA00022527"/>
    </source>
</evidence>
<dbReference type="Pfam" id="PF00560">
    <property type="entry name" value="LRR_1"/>
    <property type="match status" value="1"/>
</dbReference>
<keyword evidence="3" id="KW-0433">Leucine-rich repeat</keyword>
<dbReference type="Gene3D" id="3.80.10.10">
    <property type="entry name" value="Ribonuclease Inhibitor"/>
    <property type="match status" value="2"/>
</dbReference>
<gene>
    <name evidence="13" type="ORF">VU01_10733</name>
</gene>
<dbReference type="InterPro" id="IPR057263">
    <property type="entry name" value="COR-B"/>
</dbReference>
<dbReference type="Pfam" id="PF25497">
    <property type="entry name" value="COR-B"/>
    <property type="match status" value="1"/>
</dbReference>
<evidence type="ECO:0000256" key="6">
    <source>
        <dbReference type="ARBA" id="ARBA00022741"/>
    </source>
</evidence>
<dbReference type="Pfam" id="PF08477">
    <property type="entry name" value="Roc"/>
    <property type="match status" value="1"/>
</dbReference>
<evidence type="ECO:0000256" key="11">
    <source>
        <dbReference type="ARBA" id="ARBA00048679"/>
    </source>
</evidence>
<dbReference type="Gene3D" id="3.30.310.200">
    <property type="match status" value="1"/>
</dbReference>
<dbReference type="Proteomes" id="UP000288892">
    <property type="component" value="Unassembled WGS sequence"/>
</dbReference>
<keyword evidence="2" id="KW-0723">Serine/threonine-protein kinase</keyword>
<comment type="caution">
    <text evidence="13">The sequence shown here is derived from an EMBL/GenBank/DDBJ whole genome shotgun (WGS) entry which is preliminary data.</text>
</comment>
<dbReference type="SMART" id="SM00364">
    <property type="entry name" value="LRR_BAC"/>
    <property type="match status" value="5"/>
</dbReference>
<dbReference type="AlphaFoldDB" id="A0A444JFH4"/>
<protein>
    <recommendedName>
        <fullName evidence="1">non-specific serine/threonine protein kinase</fullName>
        <ecNumber evidence="1">2.7.11.1</ecNumber>
    </recommendedName>
</protein>
<evidence type="ECO:0000256" key="4">
    <source>
        <dbReference type="ARBA" id="ARBA00022679"/>
    </source>
</evidence>
<dbReference type="InterPro" id="IPR001611">
    <property type="entry name" value="Leu-rich_rpt"/>
</dbReference>
<dbReference type="GO" id="GO:0004674">
    <property type="term" value="F:protein serine/threonine kinase activity"/>
    <property type="evidence" value="ECO:0007669"/>
    <property type="project" value="UniProtKB-KW"/>
</dbReference>
<dbReference type="EMBL" id="MTKS01000073">
    <property type="protein sequence ID" value="RWX51844.1"/>
    <property type="molecule type" value="Genomic_DNA"/>
</dbReference>
<dbReference type="SMART" id="SM00175">
    <property type="entry name" value="RAB"/>
    <property type="match status" value="1"/>
</dbReference>
<keyword evidence="7" id="KW-0418">Kinase</keyword>
<evidence type="ECO:0000313" key="13">
    <source>
        <dbReference type="EMBL" id="RWX51844.1"/>
    </source>
</evidence>
<comment type="catalytic activity">
    <reaction evidence="10">
        <text>L-threonyl-[protein] + ATP = O-phospho-L-threonyl-[protein] + ADP + H(+)</text>
        <dbReference type="Rhea" id="RHEA:46608"/>
        <dbReference type="Rhea" id="RHEA-COMP:11060"/>
        <dbReference type="Rhea" id="RHEA-COMP:11605"/>
        <dbReference type="ChEBI" id="CHEBI:15378"/>
        <dbReference type="ChEBI" id="CHEBI:30013"/>
        <dbReference type="ChEBI" id="CHEBI:30616"/>
        <dbReference type="ChEBI" id="CHEBI:61977"/>
        <dbReference type="ChEBI" id="CHEBI:456216"/>
        <dbReference type="EC" id="2.7.11.1"/>
    </reaction>
</comment>
<dbReference type="InterPro" id="IPR050216">
    <property type="entry name" value="LRR_domain-containing"/>
</dbReference>
<dbReference type="PRINTS" id="PR00449">
    <property type="entry name" value="RASTRNSFRMNG"/>
</dbReference>
<comment type="catalytic activity">
    <reaction evidence="11">
        <text>L-seryl-[protein] + ATP = O-phospho-L-seryl-[protein] + ADP + H(+)</text>
        <dbReference type="Rhea" id="RHEA:17989"/>
        <dbReference type="Rhea" id="RHEA-COMP:9863"/>
        <dbReference type="Rhea" id="RHEA-COMP:11604"/>
        <dbReference type="ChEBI" id="CHEBI:15378"/>
        <dbReference type="ChEBI" id="CHEBI:29999"/>
        <dbReference type="ChEBI" id="CHEBI:30616"/>
        <dbReference type="ChEBI" id="CHEBI:83421"/>
        <dbReference type="ChEBI" id="CHEBI:456216"/>
        <dbReference type="EC" id="2.7.11.1"/>
    </reaction>
</comment>
<evidence type="ECO:0000256" key="3">
    <source>
        <dbReference type="ARBA" id="ARBA00022614"/>
    </source>
</evidence>
<keyword evidence="9" id="KW-0342">GTP-binding</keyword>
<keyword evidence="8" id="KW-0067">ATP-binding</keyword>
<evidence type="ECO:0000256" key="7">
    <source>
        <dbReference type="ARBA" id="ARBA00022777"/>
    </source>
</evidence>
<sequence>MGYEEALRLIEEAKETGATELDLSCQNFTELPQELFQLVNLTKLDVSFNKLTELPPDIVQLNNLLKLELTGNQLTELPSQLFQLTKLIELDLGGNQLSKLSSDINQLINLTGLYLTGNRHISLPPQLFQLIKLNNLKLGDLELTSLPEELFQLINLTDLYLAHNHLVALSPKIGLLTHLATLVLYDNYLTQLPSEVYQLTSLIYLDLSDNQFTKLSPQVIQLPVDTNVPVYRNSLTAPPYELASQGFKAIHEYFTSAEEGIRTVAEVKVILMGEGASGKTSLTRCLRDERFNPREETTHGIRIKNWQLDTSDQELRCNLWDFGGQEIMHATHQFFLSRRSLYVLVLDGRRDERPEYWLRYIESFGGGSPVLVVLNKYDTNPSFDLDRPFLQEKYPFIVGFWRTSCATGNGIRAFQQALLKELHNVPLTRNEWPLSWFRAKAKLEQMDEPRISYEAFEAVCRDAGVEGEISQGVLGEFLHDLGIVIHFTDFGLDDNHVLDPKWVTGAVYKIINAESVAAGKGLLRLDALKEILRPQEGDLYAYKRADHHFVIELMKKFELCYELAGGEVLIPQLLAVPQPPFEFPYQGSLRFVLYYEDFLPPSVMPRFIVKRHQEIKDRLRWRTGVVLAHPQLEATAVVRADNEARRIHIAVTGKERKVYLALIWLSLREINTGFEGLRVSERVPMPDDPKRSVPYKTLLTYREKGLEQYIPEDSDQVYRVQELLDAVHPDNESEGEKMLALAQDDKEKGRLRKFGKGLNKYFEVELELFGIKFDYKTFFDDILSK</sequence>
<dbReference type="InterPro" id="IPR036388">
    <property type="entry name" value="WH-like_DNA-bd_sf"/>
</dbReference>
<keyword evidence="4" id="KW-0808">Transferase</keyword>
<evidence type="ECO:0000256" key="8">
    <source>
        <dbReference type="ARBA" id="ARBA00022840"/>
    </source>
</evidence>
<dbReference type="PROSITE" id="PS51450">
    <property type="entry name" value="LRR"/>
    <property type="match status" value="4"/>
</dbReference>
<dbReference type="PANTHER" id="PTHR48051">
    <property type="match status" value="1"/>
</dbReference>
<dbReference type="Pfam" id="PF16095">
    <property type="entry name" value="COR-A"/>
    <property type="match status" value="1"/>
</dbReference>
<dbReference type="InterPro" id="IPR003591">
    <property type="entry name" value="Leu-rich_rpt_typical-subtyp"/>
</dbReference>
<name>A0A444JFH4_9BACT</name>
<dbReference type="GO" id="GO:0005524">
    <property type="term" value="F:ATP binding"/>
    <property type="evidence" value="ECO:0007669"/>
    <property type="project" value="UniProtKB-KW"/>
</dbReference>
<dbReference type="InterPro" id="IPR032171">
    <property type="entry name" value="COR-A"/>
</dbReference>
<dbReference type="InterPro" id="IPR032675">
    <property type="entry name" value="LRR_dom_sf"/>
</dbReference>
<keyword evidence="6" id="KW-0547">Nucleotide-binding</keyword>
<evidence type="ECO:0000256" key="1">
    <source>
        <dbReference type="ARBA" id="ARBA00012513"/>
    </source>
</evidence>
<reference evidence="13 14" key="1">
    <citation type="submission" date="2017-01" db="EMBL/GenBank/DDBJ databases">
        <title>The cable genome- insights into the physiology and evolution of filamentous bacteria capable of sulfide oxidation via long distance electron transfer.</title>
        <authorList>
            <person name="Schreiber L."/>
            <person name="Bjerg J.T."/>
            <person name="Boggild A."/>
            <person name="Van De Vossenberg J."/>
            <person name="Meysman F."/>
            <person name="Nielsen L.P."/>
            <person name="Schramm A."/>
            <person name="Kjeldsen K.U."/>
        </authorList>
    </citation>
    <scope>NUCLEOTIDE SEQUENCE [LARGE SCALE GENOMIC DNA]</scope>
    <source>
        <strain evidence="13">A5</strain>
    </source>
</reference>
<dbReference type="InterPro" id="IPR020859">
    <property type="entry name" value="ROC"/>
</dbReference>
<keyword evidence="5" id="KW-0677">Repeat</keyword>
<dbReference type="SMART" id="SM00369">
    <property type="entry name" value="LRR_TYP"/>
    <property type="match status" value="7"/>
</dbReference>
<feature type="domain" description="Roc" evidence="12">
    <location>
        <begin position="260"/>
        <end position="425"/>
    </location>
</feature>
<evidence type="ECO:0000256" key="9">
    <source>
        <dbReference type="ARBA" id="ARBA00023134"/>
    </source>
</evidence>
<dbReference type="GO" id="GO:0005737">
    <property type="term" value="C:cytoplasm"/>
    <property type="evidence" value="ECO:0007669"/>
    <property type="project" value="TreeGrafter"/>
</dbReference>
<evidence type="ECO:0000256" key="5">
    <source>
        <dbReference type="ARBA" id="ARBA00022737"/>
    </source>
</evidence>
<dbReference type="Gene3D" id="1.10.10.10">
    <property type="entry name" value="Winged helix-like DNA-binding domain superfamily/Winged helix DNA-binding domain"/>
    <property type="match status" value="1"/>
</dbReference>
<evidence type="ECO:0000259" key="12">
    <source>
        <dbReference type="PROSITE" id="PS51424"/>
    </source>
</evidence>
<dbReference type="SUPFAM" id="SSF52058">
    <property type="entry name" value="L domain-like"/>
    <property type="match status" value="1"/>
</dbReference>
<dbReference type="Gene3D" id="1.10.10.2200">
    <property type="match status" value="1"/>
</dbReference>
<dbReference type="PROSITE" id="PS51424">
    <property type="entry name" value="ROC"/>
    <property type="match status" value="1"/>
</dbReference>
<dbReference type="Pfam" id="PF13855">
    <property type="entry name" value="LRR_8"/>
    <property type="match status" value="1"/>
</dbReference>
<evidence type="ECO:0000313" key="14">
    <source>
        <dbReference type="Proteomes" id="UP000288892"/>
    </source>
</evidence>
<accession>A0A444JFH4</accession>
<dbReference type="EC" id="2.7.11.1" evidence="1"/>
<keyword evidence="14" id="KW-1185">Reference proteome</keyword>
<dbReference type="PANTHER" id="PTHR48051:SF54">
    <property type="entry name" value="LEUCINE-RICH REPEAT-CONTAINING PROTEIN"/>
    <property type="match status" value="1"/>
</dbReference>
<dbReference type="SUPFAM" id="SSF52540">
    <property type="entry name" value="P-loop containing nucleoside triphosphate hydrolases"/>
    <property type="match status" value="1"/>
</dbReference>